<reference evidence="5 6" key="1">
    <citation type="submission" date="2018-05" db="EMBL/GenBank/DDBJ databases">
        <title>Whole genome sequencing for identification of molecular markers to develop diagnostic detection tools for the regulated plant pathogen Lachnellula willkommii.</title>
        <authorList>
            <person name="Giroux E."/>
            <person name="Bilodeau G."/>
        </authorList>
    </citation>
    <scope>NUCLEOTIDE SEQUENCE [LARGE SCALE GENOMIC DNA]</scope>
    <source>
        <strain evidence="5 6">CBS 203.66</strain>
    </source>
</reference>
<dbReference type="SUPFAM" id="SSF52507">
    <property type="entry name" value="Homo-oligomeric flavin-containing Cys decarboxylases, HFCD"/>
    <property type="match status" value="1"/>
</dbReference>
<dbReference type="Pfam" id="PF02441">
    <property type="entry name" value="Flavoprotein"/>
    <property type="match status" value="1"/>
</dbReference>
<dbReference type="GO" id="GO:0015937">
    <property type="term" value="P:coenzyme A biosynthetic process"/>
    <property type="evidence" value="ECO:0007669"/>
    <property type="project" value="UniProtKB-KW"/>
</dbReference>
<dbReference type="Gene3D" id="3.40.50.1950">
    <property type="entry name" value="Flavin prenyltransferase-like"/>
    <property type="match status" value="1"/>
</dbReference>
<comment type="similarity">
    <text evidence="2">Belongs to the HFCD (homooligomeric flavin containing Cys decarboxylase) superfamily.</text>
</comment>
<evidence type="ECO:0000256" key="2">
    <source>
        <dbReference type="ARBA" id="ARBA00038350"/>
    </source>
</evidence>
<gene>
    <name evidence="5" type="primary">CAB3</name>
    <name evidence="5" type="ORF">LARI1_G009334</name>
</gene>
<dbReference type="GO" id="GO:0010181">
    <property type="term" value="F:FMN binding"/>
    <property type="evidence" value="ECO:0007669"/>
    <property type="project" value="TreeGrafter"/>
</dbReference>
<feature type="compositionally biased region" description="Basic and acidic residues" evidence="3">
    <location>
        <begin position="1"/>
        <end position="14"/>
    </location>
</feature>
<feature type="domain" description="Flavoprotein" evidence="4">
    <location>
        <begin position="34"/>
        <end position="77"/>
    </location>
</feature>
<comment type="caution">
    <text evidence="5">The sequence shown here is derived from an EMBL/GenBank/DDBJ whole genome shotgun (WGS) entry which is preliminary data.</text>
</comment>
<protein>
    <submittedName>
        <fullName evidence="5">Coenzyme A biosynthesis protein 3</fullName>
    </submittedName>
</protein>
<dbReference type="Proteomes" id="UP000469559">
    <property type="component" value="Unassembled WGS sequence"/>
</dbReference>
<sequence>MLQMNHPEHNDHHTQTPNPPPPFTASSHAADGKKHLLLAASGSVATIKIPAILRALSTHANLSIILILTKAATNFLAGSRQNSR</sequence>
<dbReference type="GO" id="GO:0004633">
    <property type="term" value="F:phosphopantothenoylcysteine decarboxylase activity"/>
    <property type="evidence" value="ECO:0007669"/>
    <property type="project" value="TreeGrafter"/>
</dbReference>
<keyword evidence="6" id="KW-1185">Reference proteome</keyword>
<keyword evidence="1" id="KW-0173">Coenzyme A biosynthesis</keyword>
<evidence type="ECO:0000313" key="6">
    <source>
        <dbReference type="Proteomes" id="UP000469559"/>
    </source>
</evidence>
<feature type="region of interest" description="Disordered" evidence="3">
    <location>
        <begin position="1"/>
        <end position="28"/>
    </location>
</feature>
<dbReference type="InterPro" id="IPR036551">
    <property type="entry name" value="Flavin_trans-like"/>
</dbReference>
<name>A0A8T9AYZ8_9HELO</name>
<dbReference type="OrthoDB" id="1532798at2759"/>
<dbReference type="GO" id="GO:0071513">
    <property type="term" value="C:phosphopantothenoylcysteine decarboxylase complex"/>
    <property type="evidence" value="ECO:0007669"/>
    <property type="project" value="TreeGrafter"/>
</dbReference>
<dbReference type="EMBL" id="QGMF01001730">
    <property type="protein sequence ID" value="TVY12537.1"/>
    <property type="molecule type" value="Genomic_DNA"/>
</dbReference>
<dbReference type="InterPro" id="IPR003382">
    <property type="entry name" value="Flavoprotein"/>
</dbReference>
<evidence type="ECO:0000313" key="5">
    <source>
        <dbReference type="EMBL" id="TVY12537.1"/>
    </source>
</evidence>
<evidence type="ECO:0000259" key="4">
    <source>
        <dbReference type="Pfam" id="PF02441"/>
    </source>
</evidence>
<evidence type="ECO:0000256" key="1">
    <source>
        <dbReference type="ARBA" id="ARBA00022993"/>
    </source>
</evidence>
<dbReference type="AlphaFoldDB" id="A0A8T9AYZ8"/>
<organism evidence="5 6">
    <name type="scientific">Lachnellula arida</name>
    <dbReference type="NCBI Taxonomy" id="1316785"/>
    <lineage>
        <taxon>Eukaryota</taxon>
        <taxon>Fungi</taxon>
        <taxon>Dikarya</taxon>
        <taxon>Ascomycota</taxon>
        <taxon>Pezizomycotina</taxon>
        <taxon>Leotiomycetes</taxon>
        <taxon>Helotiales</taxon>
        <taxon>Lachnaceae</taxon>
        <taxon>Lachnellula</taxon>
    </lineage>
</organism>
<dbReference type="PANTHER" id="PTHR14359">
    <property type="entry name" value="HOMO-OLIGOMERIC FLAVIN CONTAINING CYS DECARBOXYLASE FAMILY"/>
    <property type="match status" value="1"/>
</dbReference>
<dbReference type="PANTHER" id="PTHR14359:SF6">
    <property type="entry name" value="PHOSPHOPANTOTHENOYLCYSTEINE DECARBOXYLASE"/>
    <property type="match status" value="1"/>
</dbReference>
<evidence type="ECO:0000256" key="3">
    <source>
        <dbReference type="SAM" id="MobiDB-lite"/>
    </source>
</evidence>
<feature type="non-terminal residue" evidence="5">
    <location>
        <position position="84"/>
    </location>
</feature>
<accession>A0A8T9AYZ8</accession>
<proteinExistence type="inferred from homology"/>